<dbReference type="AlphaFoldDB" id="A0A832TBE1"/>
<feature type="domain" description="THUMP" evidence="4">
    <location>
        <begin position="51"/>
        <end position="158"/>
    </location>
</feature>
<dbReference type="GO" id="GO:0008033">
    <property type="term" value="P:tRNA processing"/>
    <property type="evidence" value="ECO:0007669"/>
    <property type="project" value="UniProtKB-ARBA"/>
</dbReference>
<dbReference type="Proteomes" id="UP000619545">
    <property type="component" value="Unassembled WGS sequence"/>
</dbReference>
<protein>
    <recommendedName>
        <fullName evidence="4">THUMP domain-containing protein</fullName>
    </recommendedName>
</protein>
<dbReference type="Pfam" id="PF02926">
    <property type="entry name" value="THUMP"/>
    <property type="match status" value="1"/>
</dbReference>
<gene>
    <name evidence="5" type="ORF">HA336_04325</name>
</gene>
<dbReference type="Pfam" id="PF00588">
    <property type="entry name" value="SpoU_methylase"/>
    <property type="match status" value="1"/>
</dbReference>
<evidence type="ECO:0000256" key="3">
    <source>
        <dbReference type="PROSITE-ProRule" id="PRU00529"/>
    </source>
</evidence>
<organism evidence="5 6">
    <name type="scientific">Methanopyrus kandleri</name>
    <dbReference type="NCBI Taxonomy" id="2320"/>
    <lineage>
        <taxon>Archaea</taxon>
        <taxon>Methanobacteriati</taxon>
        <taxon>Methanobacteriota</taxon>
        <taxon>Methanomada group</taxon>
        <taxon>Methanopyri</taxon>
        <taxon>Methanopyrales</taxon>
        <taxon>Methanopyraceae</taxon>
        <taxon>Methanopyrus</taxon>
    </lineage>
</organism>
<dbReference type="InterPro" id="IPR029026">
    <property type="entry name" value="tRNA_m1G_MTases_N"/>
</dbReference>
<sequence>MELLLTLAPDVRPEETERMARKIQDKLKLPAEPDPLKPVRRLRIEGVEDPDGIVSKLREEFPEVSRVVIVKRRGRSHDLDRIAAQAAKLARGEILPHHTFAVDARRLDKDLPYTSRDLAIKVGEAVRRVTGASVDLDSPDRYVDVHVSRHGHLIGITPATLREPHRSWLPSGAFKHVHVCCERPETEYEIADLIRITAALGLGSLILVEPNRDAVRGAEEKVGASSLIDLRIEEDLKEALAEFDVVVGLHPTAPNAESELLRAVEGANQICLLTGSETKGLSREAKELADVLVHLGPTTAEPMRTANAVAYAVGVLAARTVSLGSATAPTLHR</sequence>
<dbReference type="GO" id="GO:0032259">
    <property type="term" value="P:methylation"/>
    <property type="evidence" value="ECO:0007669"/>
    <property type="project" value="UniProtKB-KW"/>
</dbReference>
<dbReference type="SMART" id="SM00981">
    <property type="entry name" value="THUMP"/>
    <property type="match status" value="1"/>
</dbReference>
<dbReference type="GO" id="GO:0008173">
    <property type="term" value="F:RNA methyltransferase activity"/>
    <property type="evidence" value="ECO:0007669"/>
    <property type="project" value="InterPro"/>
</dbReference>
<comment type="caution">
    <text evidence="5">The sequence shown here is derived from an EMBL/GenBank/DDBJ whole genome shotgun (WGS) entry which is preliminary data.</text>
</comment>
<dbReference type="RefSeq" id="WP_011018772.1">
    <property type="nucleotide sequence ID" value="NZ_DUJS01000004.1"/>
</dbReference>
<evidence type="ECO:0000256" key="1">
    <source>
        <dbReference type="ARBA" id="ARBA00022603"/>
    </source>
</evidence>
<dbReference type="SUPFAM" id="SSF143437">
    <property type="entry name" value="THUMP domain-like"/>
    <property type="match status" value="1"/>
</dbReference>
<evidence type="ECO:0000259" key="4">
    <source>
        <dbReference type="PROSITE" id="PS51165"/>
    </source>
</evidence>
<dbReference type="Gene3D" id="3.40.1280.10">
    <property type="match status" value="1"/>
</dbReference>
<dbReference type="InterPro" id="IPR029028">
    <property type="entry name" value="Alpha/beta_knot_MTases"/>
</dbReference>
<dbReference type="GeneID" id="1477705"/>
<keyword evidence="1" id="KW-0489">Methyltransferase</keyword>
<evidence type="ECO:0000313" key="6">
    <source>
        <dbReference type="Proteomes" id="UP000619545"/>
    </source>
</evidence>
<keyword evidence="2" id="KW-0808">Transferase</keyword>
<evidence type="ECO:0000256" key="2">
    <source>
        <dbReference type="ARBA" id="ARBA00022679"/>
    </source>
</evidence>
<proteinExistence type="predicted"/>
<dbReference type="Gene3D" id="3.30.2130.30">
    <property type="match status" value="1"/>
</dbReference>
<dbReference type="PROSITE" id="PS51165">
    <property type="entry name" value="THUMP"/>
    <property type="match status" value="1"/>
</dbReference>
<reference evidence="5" key="1">
    <citation type="journal article" date="2020" name="bioRxiv">
        <title>A rank-normalized archaeal taxonomy based on genome phylogeny resolves widespread incomplete and uneven classifications.</title>
        <authorList>
            <person name="Rinke C."/>
            <person name="Chuvochina M."/>
            <person name="Mussig A.J."/>
            <person name="Chaumeil P.-A."/>
            <person name="Waite D.W."/>
            <person name="Whitman W.B."/>
            <person name="Parks D.H."/>
            <person name="Hugenholtz P."/>
        </authorList>
    </citation>
    <scope>NUCLEOTIDE SEQUENCE</scope>
    <source>
        <strain evidence="5">UBA8853</strain>
    </source>
</reference>
<dbReference type="InterPro" id="IPR001537">
    <property type="entry name" value="SpoU_MeTrfase"/>
</dbReference>
<accession>A0A832TBE1</accession>
<name>A0A832TBE1_9EURY</name>
<dbReference type="EMBL" id="DUJS01000004">
    <property type="protein sequence ID" value="HII70441.1"/>
    <property type="molecule type" value="Genomic_DNA"/>
</dbReference>
<dbReference type="GO" id="GO:0003723">
    <property type="term" value="F:RNA binding"/>
    <property type="evidence" value="ECO:0007669"/>
    <property type="project" value="UniProtKB-UniRule"/>
</dbReference>
<dbReference type="OMA" id="HANYNER"/>
<evidence type="ECO:0000313" key="5">
    <source>
        <dbReference type="EMBL" id="HII70441.1"/>
    </source>
</evidence>
<keyword evidence="3" id="KW-0694">RNA-binding</keyword>
<dbReference type="InterPro" id="IPR004114">
    <property type="entry name" value="THUMP_dom"/>
</dbReference>
<dbReference type="SUPFAM" id="SSF75217">
    <property type="entry name" value="alpha/beta knot"/>
    <property type="match status" value="1"/>
</dbReference>